<dbReference type="Gene3D" id="2.60.120.380">
    <property type="match status" value="1"/>
</dbReference>
<name>G7Q7M5_9BACT</name>
<protein>
    <submittedName>
        <fullName evidence="2">Uncharacterized protein</fullName>
    </submittedName>
</protein>
<keyword evidence="1" id="KW-0732">Signal</keyword>
<dbReference type="OrthoDB" id="964913at2"/>
<sequence length="138" mass="14569">MNLARSICAMTFAVVALCPAGLLSPNALQAKDMKPIAFATGANSASFKGDIEGMDRDIYPVTAKAGQTMKVTVTNKLKLVLFHLQLPGKAGKYLPGAGEDDDATTWQGTLPESGTYKIIVGAMRGKDTTYTLDVAITN</sequence>
<dbReference type="AlphaFoldDB" id="G7Q7M5"/>
<dbReference type="eggNOG" id="ENOG5033M5Y">
    <property type="taxonomic scope" value="Bacteria"/>
</dbReference>
<organism evidence="2 3">
    <name type="scientific">Solidesulfovibrio carbinoliphilus subsp. oakridgensis</name>
    <dbReference type="NCBI Taxonomy" id="694327"/>
    <lineage>
        <taxon>Bacteria</taxon>
        <taxon>Pseudomonadati</taxon>
        <taxon>Thermodesulfobacteriota</taxon>
        <taxon>Desulfovibrionia</taxon>
        <taxon>Desulfovibrionales</taxon>
        <taxon>Desulfovibrionaceae</taxon>
        <taxon>Solidesulfovibrio</taxon>
    </lineage>
</organism>
<gene>
    <name evidence="2" type="ORF">DFW101_1325</name>
</gene>
<keyword evidence="3" id="KW-1185">Reference proteome</keyword>
<evidence type="ECO:0000313" key="2">
    <source>
        <dbReference type="EMBL" id="EHJ47334.1"/>
    </source>
</evidence>
<dbReference type="EMBL" id="CM001368">
    <property type="protein sequence ID" value="EHJ47334.1"/>
    <property type="molecule type" value="Genomic_DNA"/>
</dbReference>
<feature type="signal peptide" evidence="1">
    <location>
        <begin position="1"/>
        <end position="30"/>
    </location>
</feature>
<evidence type="ECO:0000313" key="3">
    <source>
        <dbReference type="Proteomes" id="UP000004662"/>
    </source>
</evidence>
<accession>G7Q7M5</accession>
<dbReference type="RefSeq" id="WP_009180738.1">
    <property type="nucleotide sequence ID" value="NZ_CM001368.1"/>
</dbReference>
<dbReference type="HOGENOM" id="CLU_1851961_0_0_7"/>
<evidence type="ECO:0000256" key="1">
    <source>
        <dbReference type="SAM" id="SignalP"/>
    </source>
</evidence>
<dbReference type="Proteomes" id="UP000004662">
    <property type="component" value="Chromosome"/>
</dbReference>
<proteinExistence type="predicted"/>
<reference evidence="3" key="1">
    <citation type="journal article" date="2015" name="Genome Announc.">
        <title>High-Quality Draft Genome Sequence of Desulfovibrio carbinoliphilus FW-101-2B, an Organic Acid-Oxidizing Sulfate-Reducing Bacterium Isolated from Uranium(VI)-Contaminated Groundwater.</title>
        <authorList>
            <person name="Ramsay B.D."/>
            <person name="Hwang C."/>
            <person name="Woo H.L."/>
            <person name="Carroll S.L."/>
            <person name="Lucas S."/>
            <person name="Han J."/>
            <person name="Lapidus A.L."/>
            <person name="Cheng J.F."/>
            <person name="Goodwin L.A."/>
            <person name="Pitluck S."/>
            <person name="Peters L."/>
            <person name="Chertkov O."/>
            <person name="Held B."/>
            <person name="Detter J.C."/>
            <person name="Han C.S."/>
            <person name="Tapia R."/>
            <person name="Land M.L."/>
            <person name="Hauser L.J."/>
            <person name="Kyrpides N.C."/>
            <person name="Ivanova N.N."/>
            <person name="Mikhailova N."/>
            <person name="Pagani I."/>
            <person name="Woyke T."/>
            <person name="Arkin A.P."/>
            <person name="Dehal P."/>
            <person name="Chivian D."/>
            <person name="Criddle C.S."/>
            <person name="Wu W."/>
            <person name="Chakraborty R."/>
            <person name="Hazen T.C."/>
            <person name="Fields M.W."/>
        </authorList>
    </citation>
    <scope>NUCLEOTIDE SEQUENCE [LARGE SCALE GENOMIC DNA]</scope>
    <source>
        <strain evidence="3">FW-101-2B</strain>
    </source>
</reference>
<feature type="chain" id="PRO_5003503498" evidence="1">
    <location>
        <begin position="31"/>
        <end position="138"/>
    </location>
</feature>